<dbReference type="AlphaFoldDB" id="A0A7D9H1N9"/>
<organism evidence="1 2">
    <name type="scientific">Dekkera bruxellensis</name>
    <name type="common">Brettanomyces custersii</name>
    <dbReference type="NCBI Taxonomy" id="5007"/>
    <lineage>
        <taxon>Eukaryota</taxon>
        <taxon>Fungi</taxon>
        <taxon>Dikarya</taxon>
        <taxon>Ascomycota</taxon>
        <taxon>Saccharomycotina</taxon>
        <taxon>Pichiomycetes</taxon>
        <taxon>Pichiales</taxon>
        <taxon>Pichiaceae</taxon>
        <taxon>Brettanomyces</taxon>
    </lineage>
</organism>
<reference evidence="1 2" key="1">
    <citation type="submission" date="2019-07" db="EMBL/GenBank/DDBJ databases">
        <authorList>
            <person name="Friedrich A."/>
            <person name="Schacherer J."/>
        </authorList>
    </citation>
    <scope>NUCLEOTIDE SEQUENCE [LARGE SCALE GENOMIC DNA]</scope>
</reference>
<sequence>MQVFGLFKNIRIPVGIRFFSDRVSLRNTQECFPGKTDTIYPLKNILIPERLKVGVNTVLEDEIIRKLDEISPFMKGQVPVSKFPYIEMSDRRRVRYLPNVDEIKDRKGINEYIEKLTIYRYQSSAGDFINKTLLKIVQSVPEFLTKQSFLLIVLYFHFMVRDDLAGEIFKIMDKHTDVNHDVDFDNALLSVSLYNSNYIPRLKRLEKMKNNNTLANTNTWYYIFRVMHHISPKIKLLDMMNAFGISHKPILPSAIFCLSEVCTPEELLEYFERSGINENTMTPFQLNKLLRCYLKHERVNEAWSLINTKFEVNRKSLNGGSFVVFIDYFAGKRELYNCIAFNNLFPKRFNIKTTQFLAHEFLNQYLLHIPYFRNWNHLVHIMVYILTAESRNPTFLTRKTIDRLTAYAQLNGDENFKPTEYNNSDFLMRHKLFNNLRWPSDSVKSDFLPVGLDDQSTSFKEAASMVEIGLNKSNINPTDILGKRS</sequence>
<proteinExistence type="predicted"/>
<protein>
    <submittedName>
        <fullName evidence="1">DEBR0S5_06062g1_1</fullName>
    </submittedName>
</protein>
<evidence type="ECO:0000313" key="2">
    <source>
        <dbReference type="Proteomes" id="UP000478008"/>
    </source>
</evidence>
<gene>
    <name evidence="1" type="ORF">DEBR0S5_06062G</name>
</gene>
<name>A0A7D9H1N9_DEKBR</name>
<dbReference type="Proteomes" id="UP000478008">
    <property type="component" value="Unassembled WGS sequence"/>
</dbReference>
<dbReference type="EMBL" id="CABFWN010000005">
    <property type="protein sequence ID" value="VUG19566.1"/>
    <property type="molecule type" value="Genomic_DNA"/>
</dbReference>
<keyword evidence="2" id="KW-1185">Reference proteome</keyword>
<evidence type="ECO:0000313" key="1">
    <source>
        <dbReference type="EMBL" id="VUG19566.1"/>
    </source>
</evidence>
<accession>A0A7D9H1N9</accession>